<dbReference type="EMBL" id="FWYE01000003">
    <property type="protein sequence ID" value="SMD31176.1"/>
    <property type="molecule type" value="Genomic_DNA"/>
</dbReference>
<name>Q6L0F0_PICTO</name>
<dbReference type="InterPro" id="IPR022427">
    <property type="entry name" value="MJ0570_ATP-bd"/>
</dbReference>
<dbReference type="eggNOG" id="arCOG00035">
    <property type="taxonomic scope" value="Archaea"/>
</dbReference>
<dbReference type="GO" id="GO:0017183">
    <property type="term" value="P:protein histidyl modification to diphthamide"/>
    <property type="evidence" value="ECO:0007669"/>
    <property type="project" value="TreeGrafter"/>
</dbReference>
<dbReference type="InterPro" id="IPR014729">
    <property type="entry name" value="Rossmann-like_a/b/a_fold"/>
</dbReference>
<dbReference type="PANTHER" id="PTHR12196">
    <property type="entry name" value="DOMAIN OF UNKNOWN FUNCTION 71 DUF71 -CONTAINING PROTEIN"/>
    <property type="match status" value="1"/>
</dbReference>
<reference evidence="2 4" key="1">
    <citation type="journal article" date="2004" name="Proc. Natl. Acad. Sci. U.S.A.">
        <title>Genome sequence of Picrophilus torridus and its implications for life around pH 0.</title>
        <authorList>
            <person name="Futterer O."/>
            <person name="Angelov A."/>
            <person name="Liesegang H."/>
            <person name="Gottschalk G."/>
            <person name="Schleper C."/>
            <person name="Schepers B."/>
            <person name="Dock C."/>
            <person name="Antranikian G."/>
            <person name="Liebl W."/>
        </authorList>
    </citation>
    <scope>NUCLEOTIDE SEQUENCE [LARGE SCALE GENOMIC DNA]</scope>
    <source>
        <strain evidence="4">ATCC 700027 / DSM 9790 / JCM 10055 / NBRC 100828</strain>
        <strain evidence="2">DSM 9790</strain>
    </source>
</reference>
<dbReference type="InterPro" id="IPR002761">
    <property type="entry name" value="Diphthami_syn_dom"/>
</dbReference>
<keyword evidence="5" id="KW-1185">Reference proteome</keyword>
<keyword evidence="3" id="KW-0547">Nucleotide-binding</keyword>
<organism evidence="2 4">
    <name type="scientific">Picrophilus torridus (strain ATCC 700027 / DSM 9790 / JCM 10055 / NBRC 100828 / KAW 2/3)</name>
    <dbReference type="NCBI Taxonomy" id="1122961"/>
    <lineage>
        <taxon>Archaea</taxon>
        <taxon>Methanobacteriati</taxon>
        <taxon>Thermoplasmatota</taxon>
        <taxon>Thermoplasmata</taxon>
        <taxon>Thermoplasmatales</taxon>
        <taxon>Picrophilaceae</taxon>
        <taxon>Picrophilus</taxon>
    </lineage>
</organism>
<dbReference type="SUPFAM" id="SSF52402">
    <property type="entry name" value="Adenine nucleotide alpha hydrolases-like"/>
    <property type="match status" value="1"/>
</dbReference>
<evidence type="ECO:0000259" key="1">
    <source>
        <dbReference type="Pfam" id="PF01902"/>
    </source>
</evidence>
<dbReference type="Gene3D" id="3.90.1490.10">
    <property type="entry name" value="putative n-type atp pyrophosphatase, domain 2"/>
    <property type="match status" value="1"/>
</dbReference>
<feature type="domain" description="Diphthamide synthase" evidence="1">
    <location>
        <begin position="1"/>
        <end position="206"/>
    </location>
</feature>
<dbReference type="Proteomes" id="UP000192315">
    <property type="component" value="Unassembled WGS sequence"/>
</dbReference>
<dbReference type="GeneID" id="2843991"/>
<dbReference type="GO" id="GO:0005524">
    <property type="term" value="F:ATP binding"/>
    <property type="evidence" value="ECO:0007669"/>
    <property type="project" value="UniProtKB-KW"/>
</dbReference>
<evidence type="ECO:0000313" key="2">
    <source>
        <dbReference type="EMBL" id="AAT43552.1"/>
    </source>
</evidence>
<dbReference type="InParanoid" id="Q6L0F0"/>
<dbReference type="FunCoup" id="Q6L0F0">
    <property type="interactions" value="59"/>
</dbReference>
<gene>
    <name evidence="2" type="ordered locus">PTO0967</name>
    <name evidence="3" type="ORF">SAMN02745355_1099</name>
</gene>
<dbReference type="PANTHER" id="PTHR12196:SF2">
    <property type="entry name" value="DIPHTHINE--AMMONIA LIGASE"/>
    <property type="match status" value="1"/>
</dbReference>
<reference evidence="2" key="2">
    <citation type="submission" date="2004-02" db="EMBL/GenBank/DDBJ databases">
        <authorList>
            <person name="Fuetterer O."/>
            <person name="Angelov A."/>
            <person name="Liesegang H."/>
            <person name="Gottschalk G."/>
            <person name="Schleper C."/>
            <person name="Schepers B."/>
            <person name="Dock C."/>
            <person name="Antranikian G."/>
            <person name="Liebl W."/>
        </authorList>
    </citation>
    <scope>NUCLEOTIDE SEQUENCE</scope>
    <source>
        <strain evidence="2">DSM 9790</strain>
    </source>
</reference>
<dbReference type="AlphaFoldDB" id="Q6L0F0"/>
<dbReference type="Pfam" id="PF01902">
    <property type="entry name" value="Diphthami_syn_2"/>
    <property type="match status" value="1"/>
</dbReference>
<dbReference type="CDD" id="cd01994">
    <property type="entry name" value="AANH_PF0828-like"/>
    <property type="match status" value="1"/>
</dbReference>
<dbReference type="RefSeq" id="WP_011177768.1">
    <property type="nucleotide sequence ID" value="NC_005877.1"/>
</dbReference>
<dbReference type="STRING" id="263820.PTO0967"/>
<dbReference type="PIRSF" id="PIRSF039123">
    <property type="entry name" value="Diphthamide_synthase"/>
    <property type="match status" value="1"/>
</dbReference>
<dbReference type="NCBIfam" id="TIGR00290">
    <property type="entry name" value="MJ0570_dom"/>
    <property type="match status" value="1"/>
</dbReference>
<dbReference type="OrthoDB" id="372052at2157"/>
<dbReference type="Proteomes" id="UP000000438">
    <property type="component" value="Chromosome"/>
</dbReference>
<dbReference type="HOGENOM" id="CLU_010289_0_2_2"/>
<accession>A0A8G2FX83</accession>
<dbReference type="EMBL" id="AE017261">
    <property type="protein sequence ID" value="AAT43552.1"/>
    <property type="molecule type" value="Genomic_DNA"/>
</dbReference>
<dbReference type="Gene3D" id="3.40.50.620">
    <property type="entry name" value="HUPs"/>
    <property type="match status" value="1"/>
</dbReference>
<reference evidence="3 5" key="3">
    <citation type="submission" date="2017-04" db="EMBL/GenBank/DDBJ databases">
        <authorList>
            <person name="Varghese N."/>
            <person name="Submissions S."/>
        </authorList>
    </citation>
    <scope>NUCLEOTIDE SEQUENCE [LARGE SCALE GENOMIC DNA]</scope>
    <source>
        <strain evidence="3 5">DSM 9789</strain>
    </source>
</reference>
<evidence type="ECO:0000313" key="5">
    <source>
        <dbReference type="Proteomes" id="UP000192315"/>
    </source>
</evidence>
<dbReference type="KEGG" id="pto:PTO0967"/>
<evidence type="ECO:0000313" key="3">
    <source>
        <dbReference type="EMBL" id="SMD31176.1"/>
    </source>
</evidence>
<keyword evidence="3" id="KW-0067">ATP-binding</keyword>
<accession>Q6L0F0</accession>
<dbReference type="InterPro" id="IPR030662">
    <property type="entry name" value="DPH6/MJ0570"/>
</dbReference>
<protein>
    <submittedName>
        <fullName evidence="2">ATPase</fullName>
    </submittedName>
    <submittedName>
        <fullName evidence="3">Metal-binding-domain/4Fe-4S-binding-domain containing ABC transporter, ATP-binding protein</fullName>
    </submittedName>
</protein>
<dbReference type="GO" id="GO:0017178">
    <property type="term" value="F:diphthine-ammonia ligase activity"/>
    <property type="evidence" value="ECO:0007669"/>
    <property type="project" value="TreeGrafter"/>
</dbReference>
<dbReference type="PaxDb" id="263820-PTO0967"/>
<dbReference type="NCBIfam" id="TIGR03679">
    <property type="entry name" value="arCOG00187"/>
    <property type="match status" value="1"/>
</dbReference>
<proteinExistence type="predicted"/>
<evidence type="ECO:0000313" key="4">
    <source>
        <dbReference type="Proteomes" id="UP000000438"/>
    </source>
</evidence>
<sequence>MKAVALFSGGKDSFLSAMIAMEQGFDVKRAVTIIPEEYSMMFHYPNAEKSRYAASLLSIDVEYIYESKFEEYILKLNDVDALVSGAIASDYQKTRIERLCTMSGIISFAPLWRKNQIEIIREIISREIRAMIVSVSAEGLNINDLGMEINNNYLKRLLNLNERYRINIAGEGGEYETFVFGLGKNVLNIKNKNIIWKGSGGYLDFEII</sequence>